<evidence type="ECO:0000313" key="1">
    <source>
        <dbReference type="EMBL" id="QDL11936.1"/>
    </source>
</evidence>
<accession>A0A856MRZ6</accession>
<keyword evidence="2" id="KW-1185">Reference proteome</keyword>
<dbReference type="PANTHER" id="PTHR10098">
    <property type="entry name" value="RAPSYN-RELATED"/>
    <property type="match status" value="1"/>
</dbReference>
<dbReference type="Gene3D" id="1.25.40.10">
    <property type="entry name" value="Tetratricopeptide repeat domain"/>
    <property type="match status" value="3"/>
</dbReference>
<dbReference type="EMBL" id="CP030118">
    <property type="protein sequence ID" value="QDL11936.1"/>
    <property type="molecule type" value="Genomic_DNA"/>
</dbReference>
<gene>
    <name evidence="1" type="ORF">DP114_32145</name>
</gene>
<evidence type="ECO:0000313" key="2">
    <source>
        <dbReference type="Proteomes" id="UP000503129"/>
    </source>
</evidence>
<dbReference type="InterPro" id="IPR019734">
    <property type="entry name" value="TPR_rpt"/>
</dbReference>
<sequence>MARRIIQLYILALTALIATFFPGGGVLAVETYSEKHGILANIAFQYAALGKSQQAVKILNQVLPLAQANPNQCFKANPLVKVALGYILVGQEAKGKQLLAQAIQIAATQTATGCSGSGTSPEESVLNRAKEYAEAGYYDFAHQIITAVNNPVFTPIALADLAGYYAKASEAQQATKVLNQAIAIAQRNNDAFYKNITLIAIAEHLTQAGQKEQVPQVLERALEAQSGKDAPMKVDQMLRIAKQFAQVGQVSQALKLLDQSLPLISTLPDKPFPVEKPSKLVEAAIQYGALQQKNKALDTLAKARTVAQAMGESQTKGYALNRVVGGYAEIGNFDQAQQIAQSIKNVNEREQAFRGIAIAYAKAGYAEQALQLAKSIRNPKVTLTNIVSHYLKTGKCDQAFKIVQQWNLKMLPEVALGYLEADQPERALEIAKSIESPPYAVVQHKDWRLSLIAGGFAKQGKFDQGLQVAQVITDKSYKAQALTAIAQEYLVRERENKGFLGNIFSELSNRFNSLFASSNKDKASEILDQALQVAESMAPKRSPQ</sequence>
<protein>
    <submittedName>
        <fullName evidence="1">Uncharacterized protein</fullName>
    </submittedName>
</protein>
<dbReference type="Proteomes" id="UP000503129">
    <property type="component" value="Chromosome"/>
</dbReference>
<dbReference type="AlphaFoldDB" id="A0A856MRZ6"/>
<proteinExistence type="predicted"/>
<dbReference type="SUPFAM" id="SSF48452">
    <property type="entry name" value="TPR-like"/>
    <property type="match status" value="3"/>
</dbReference>
<dbReference type="KEGG" id="bsen:DP114_32145"/>
<name>A0A856MRZ6_9CYAN</name>
<dbReference type="SMART" id="SM00028">
    <property type="entry name" value="TPR"/>
    <property type="match status" value="5"/>
</dbReference>
<dbReference type="RefSeq" id="WP_171978026.1">
    <property type="nucleotide sequence ID" value="NZ_CAWOXK010000001.1"/>
</dbReference>
<dbReference type="InterPro" id="IPR011990">
    <property type="entry name" value="TPR-like_helical_dom_sf"/>
</dbReference>
<reference evidence="1 2" key="1">
    <citation type="submission" date="2018-06" db="EMBL/GenBank/DDBJ databases">
        <title>Comparative genomics of Brasilonema spp. strains.</title>
        <authorList>
            <person name="Alvarenga D.O."/>
            <person name="Fiore M.F."/>
            <person name="Varani A.M."/>
        </authorList>
    </citation>
    <scope>NUCLEOTIDE SEQUENCE [LARGE SCALE GENOMIC DNA]</scope>
    <source>
        <strain evidence="1 2">CENA114</strain>
    </source>
</reference>
<organism evidence="1 2">
    <name type="scientific">Brasilonema sennae CENA114</name>
    <dbReference type="NCBI Taxonomy" id="415709"/>
    <lineage>
        <taxon>Bacteria</taxon>
        <taxon>Bacillati</taxon>
        <taxon>Cyanobacteriota</taxon>
        <taxon>Cyanophyceae</taxon>
        <taxon>Nostocales</taxon>
        <taxon>Scytonemataceae</taxon>
        <taxon>Brasilonema</taxon>
        <taxon>Bromeliae group (in: Brasilonema)</taxon>
    </lineage>
</organism>